<evidence type="ECO:0000313" key="1">
    <source>
        <dbReference type="Proteomes" id="UP000887576"/>
    </source>
</evidence>
<evidence type="ECO:0000313" key="2">
    <source>
        <dbReference type="WBParaSite" id="JU765_v2.g12130.t1"/>
    </source>
</evidence>
<dbReference type="WBParaSite" id="JU765_v2.g12130.t1">
    <property type="protein sequence ID" value="JU765_v2.g12130.t1"/>
    <property type="gene ID" value="JU765_v2.g12130"/>
</dbReference>
<dbReference type="Proteomes" id="UP000887576">
    <property type="component" value="Unplaced"/>
</dbReference>
<reference evidence="2" key="1">
    <citation type="submission" date="2022-11" db="UniProtKB">
        <authorList>
            <consortium name="WormBaseParasite"/>
        </authorList>
    </citation>
    <scope>IDENTIFICATION</scope>
</reference>
<proteinExistence type="predicted"/>
<protein>
    <submittedName>
        <fullName evidence="2">Selenium-binding protein</fullName>
    </submittedName>
</protein>
<sequence>MGVCMSKNVVDVRYGNTATVLTTTSPKFLKKRESDMNMLVTSDGAVLYDSDESRFEREKLMLIVCPNATPGKSSKVLLIDVDYQSKNYCLVTSEVTIPSCDDEIMYAGWMRSASKLDDINVLIRSQLVVPCFGTSRVYIISVDNQCSLRISKCFESNELLEKNLQCPVNICSWPGRGGPAIISVSGNRQKRAKGDLCIVHNDHRRIVPRSDKDYAVFGGFLALQPSQKIMVTAELGDPTKLLSAFFGEDSDKPNELQQHSYGHSLNFWDEKLKLKQTVRLEDDGALGISCVRFIHHPECNHGYACSPFGGAVFHIHKRAVSEEYVADKVIQYPHAKVEGWLKSEMPAMPLDMVISMDDRFLFISCYLHGFIDQYNISDPFRLTHCGRLFIGGAIHRSLGVKLHRINAINFEPTRRFLKNIEFEGGPARMQLSLDGRRLYVTNSFYTPWDITLFPNLKKSGSSIALIHISVKSAGGMKLDESFGIHFNASFLENGPYLAREIKFMNGDSTSDYCEE</sequence>
<name>A0AC34Q273_9BILA</name>
<organism evidence="1 2">
    <name type="scientific">Panagrolaimus sp. JU765</name>
    <dbReference type="NCBI Taxonomy" id="591449"/>
    <lineage>
        <taxon>Eukaryota</taxon>
        <taxon>Metazoa</taxon>
        <taxon>Ecdysozoa</taxon>
        <taxon>Nematoda</taxon>
        <taxon>Chromadorea</taxon>
        <taxon>Rhabditida</taxon>
        <taxon>Tylenchina</taxon>
        <taxon>Panagrolaimomorpha</taxon>
        <taxon>Panagrolaimoidea</taxon>
        <taxon>Panagrolaimidae</taxon>
        <taxon>Panagrolaimus</taxon>
    </lineage>
</organism>
<accession>A0AC34Q273</accession>